<accession>A0A8W8IVE7</accession>
<dbReference type="AlphaFoldDB" id="A0A8W8IVE7"/>
<proteinExistence type="predicted"/>
<protein>
    <submittedName>
        <fullName evidence="2">Uncharacterized protein</fullName>
    </submittedName>
</protein>
<reference evidence="2" key="1">
    <citation type="submission" date="2022-08" db="UniProtKB">
        <authorList>
            <consortium name="EnsemblMetazoa"/>
        </authorList>
    </citation>
    <scope>IDENTIFICATION</scope>
    <source>
        <strain evidence="2">05x7-T-G4-1.051#20</strain>
    </source>
</reference>
<name>A0A8W8IVE7_MAGGI</name>
<sequence length="214" mass="24701">MHSTIHINRKFERTMPRLGVFVVLIVCALACAVDSRRLMVQRGYYDEPLFRASYREPSVYLRRSTFGLGRSSNSLRSRRIQSGRILDLGFPETRQRNSLPSLFNDRNGQLARTSSREVLGNSPRTSQHHQSARLLQGLRRVQEPRRNMASVLDTLRQRQAIPSSREVLGSSVFGHSQRALQPNHRERQLTRMIQVQEPRKVIAKNSDKNNSNNR</sequence>
<evidence type="ECO:0000256" key="1">
    <source>
        <dbReference type="SAM" id="MobiDB-lite"/>
    </source>
</evidence>
<dbReference type="EnsemblMetazoa" id="G15757.1">
    <property type="protein sequence ID" value="G15757.1:cds"/>
    <property type="gene ID" value="G15757"/>
</dbReference>
<evidence type="ECO:0000313" key="2">
    <source>
        <dbReference type="EnsemblMetazoa" id="G15757.1:cds"/>
    </source>
</evidence>
<dbReference type="Proteomes" id="UP000005408">
    <property type="component" value="Unassembled WGS sequence"/>
</dbReference>
<keyword evidence="3" id="KW-1185">Reference proteome</keyword>
<organism evidence="2 3">
    <name type="scientific">Magallana gigas</name>
    <name type="common">Pacific oyster</name>
    <name type="synonym">Crassostrea gigas</name>
    <dbReference type="NCBI Taxonomy" id="29159"/>
    <lineage>
        <taxon>Eukaryota</taxon>
        <taxon>Metazoa</taxon>
        <taxon>Spiralia</taxon>
        <taxon>Lophotrochozoa</taxon>
        <taxon>Mollusca</taxon>
        <taxon>Bivalvia</taxon>
        <taxon>Autobranchia</taxon>
        <taxon>Pteriomorphia</taxon>
        <taxon>Ostreida</taxon>
        <taxon>Ostreoidea</taxon>
        <taxon>Ostreidae</taxon>
        <taxon>Magallana</taxon>
    </lineage>
</organism>
<feature type="region of interest" description="Disordered" evidence="1">
    <location>
        <begin position="113"/>
        <end position="133"/>
    </location>
</feature>
<evidence type="ECO:0000313" key="3">
    <source>
        <dbReference type="Proteomes" id="UP000005408"/>
    </source>
</evidence>